<organism evidence="1 2">
    <name type="scientific">Ajellomyces capsulatus (strain H88)</name>
    <name type="common">Darling's disease fungus</name>
    <name type="synonym">Histoplasma capsulatum</name>
    <dbReference type="NCBI Taxonomy" id="544711"/>
    <lineage>
        <taxon>Eukaryota</taxon>
        <taxon>Fungi</taxon>
        <taxon>Dikarya</taxon>
        <taxon>Ascomycota</taxon>
        <taxon>Pezizomycotina</taxon>
        <taxon>Eurotiomycetes</taxon>
        <taxon>Eurotiomycetidae</taxon>
        <taxon>Onygenales</taxon>
        <taxon>Ajellomycetaceae</taxon>
        <taxon>Histoplasma</taxon>
    </lineage>
</organism>
<name>A0A8A1LCI1_AJEC8</name>
<reference evidence="1" key="1">
    <citation type="submission" date="2021-01" db="EMBL/GenBank/DDBJ databases">
        <title>Chromosome-level genome assembly of a human fungal pathogen reveals clustering of transcriptionally co-regulated genes.</title>
        <authorList>
            <person name="Voorhies M."/>
            <person name="Cohen S."/>
            <person name="Shea T.P."/>
            <person name="Petrus S."/>
            <person name="Munoz J.F."/>
            <person name="Poplawski S."/>
            <person name="Goldman W.E."/>
            <person name="Michael T."/>
            <person name="Cuomo C.A."/>
            <person name="Sil A."/>
            <person name="Beyhan S."/>
        </authorList>
    </citation>
    <scope>NUCLEOTIDE SEQUENCE</scope>
    <source>
        <strain evidence="1">H88</strain>
    </source>
</reference>
<protein>
    <submittedName>
        <fullName evidence="1">40S ribosomal protein S28</fullName>
    </submittedName>
</protein>
<dbReference type="AlphaFoldDB" id="A0A8A1LCI1"/>
<dbReference type="EMBL" id="CP069102">
    <property type="protein sequence ID" value="QSS50164.1"/>
    <property type="molecule type" value="Genomic_DNA"/>
</dbReference>
<gene>
    <name evidence="1" type="primary">RPS28</name>
    <name evidence="1" type="ORF">I7I53_10749</name>
</gene>
<keyword evidence="1" id="KW-0689">Ribosomal protein</keyword>
<dbReference type="GO" id="GO:0005840">
    <property type="term" value="C:ribosome"/>
    <property type="evidence" value="ECO:0007669"/>
    <property type="project" value="UniProtKB-KW"/>
</dbReference>
<dbReference type="VEuPathDB" id="FungiDB:I7I53_10749"/>
<evidence type="ECO:0000313" key="2">
    <source>
        <dbReference type="Proteomes" id="UP000663419"/>
    </source>
</evidence>
<proteinExistence type="predicted"/>
<dbReference type="Proteomes" id="UP000663419">
    <property type="component" value="Chromosome 1"/>
</dbReference>
<sequence>MRREEESGNLAFCGDDSGRNYILSRSSPFFKRCSDFESESGMTEWICWEEIKGDGAFSRKWIRSSHHQIDILCSAFLPVACRFGASHVPTK</sequence>
<keyword evidence="1" id="KW-0687">Ribonucleoprotein</keyword>
<accession>A0A8A1LCI1</accession>
<evidence type="ECO:0000313" key="1">
    <source>
        <dbReference type="EMBL" id="QSS50164.1"/>
    </source>
</evidence>